<dbReference type="PIRSF" id="PIRSF001434">
    <property type="entry name" value="CGS"/>
    <property type="match status" value="1"/>
</dbReference>
<dbReference type="SUPFAM" id="SSF53383">
    <property type="entry name" value="PLP-dependent transferases"/>
    <property type="match status" value="1"/>
</dbReference>
<dbReference type="RefSeq" id="WP_377318287.1">
    <property type="nucleotide sequence ID" value="NZ_JBHUIY010000040.1"/>
</dbReference>
<keyword evidence="3 6" id="KW-0808">Transferase</keyword>
<organism evidence="6 7">
    <name type="scientific">Phaeospirillum tilakii</name>
    <dbReference type="NCBI Taxonomy" id="741673"/>
    <lineage>
        <taxon>Bacteria</taxon>
        <taxon>Pseudomonadati</taxon>
        <taxon>Pseudomonadota</taxon>
        <taxon>Alphaproteobacteria</taxon>
        <taxon>Rhodospirillales</taxon>
        <taxon>Rhodospirillaceae</taxon>
        <taxon>Phaeospirillum</taxon>
    </lineage>
</organism>
<dbReference type="InterPro" id="IPR006235">
    <property type="entry name" value="OAc-hSer/O-AcSer_sulfhydrylase"/>
</dbReference>
<comment type="similarity">
    <text evidence="2 5">Belongs to the trans-sulfuration enzymes family.</text>
</comment>
<dbReference type="InterPro" id="IPR000277">
    <property type="entry name" value="Cys/Met-Metab_PyrdxlP-dep_enz"/>
</dbReference>
<gene>
    <name evidence="6" type="ORF">ACFSNB_15765</name>
</gene>
<evidence type="ECO:0000313" key="7">
    <source>
        <dbReference type="Proteomes" id="UP001597296"/>
    </source>
</evidence>
<reference evidence="7" key="1">
    <citation type="journal article" date="2019" name="Int. J. Syst. Evol. Microbiol.">
        <title>The Global Catalogue of Microorganisms (GCM) 10K type strain sequencing project: providing services to taxonomists for standard genome sequencing and annotation.</title>
        <authorList>
            <consortium name="The Broad Institute Genomics Platform"/>
            <consortium name="The Broad Institute Genome Sequencing Center for Infectious Disease"/>
            <person name="Wu L."/>
            <person name="Ma J."/>
        </authorList>
    </citation>
    <scope>NUCLEOTIDE SEQUENCE [LARGE SCALE GENOMIC DNA]</scope>
    <source>
        <strain evidence="7">KCTC 15012</strain>
    </source>
</reference>
<dbReference type="InterPro" id="IPR015422">
    <property type="entry name" value="PyrdxlP-dep_Trfase_small"/>
</dbReference>
<dbReference type="GO" id="GO:0016740">
    <property type="term" value="F:transferase activity"/>
    <property type="evidence" value="ECO:0007669"/>
    <property type="project" value="UniProtKB-KW"/>
</dbReference>
<proteinExistence type="inferred from homology"/>
<evidence type="ECO:0000256" key="3">
    <source>
        <dbReference type="ARBA" id="ARBA00022679"/>
    </source>
</evidence>
<dbReference type="PANTHER" id="PTHR43797:SF2">
    <property type="entry name" value="HOMOCYSTEINE_CYSTEINE SYNTHASE"/>
    <property type="match status" value="1"/>
</dbReference>
<dbReference type="EMBL" id="JBHUIY010000040">
    <property type="protein sequence ID" value="MFD2235265.1"/>
    <property type="molecule type" value="Genomic_DNA"/>
</dbReference>
<keyword evidence="4 5" id="KW-0663">Pyridoxal phosphate</keyword>
<protein>
    <submittedName>
        <fullName evidence="6">PLP-dependent transferase</fullName>
    </submittedName>
</protein>
<comment type="caution">
    <text evidence="6">The sequence shown here is derived from an EMBL/GenBank/DDBJ whole genome shotgun (WGS) entry which is preliminary data.</text>
</comment>
<accession>A0ABW5CDD4</accession>
<dbReference type="Gene3D" id="3.40.640.10">
    <property type="entry name" value="Type I PLP-dependent aspartate aminotransferase-like (Major domain)"/>
    <property type="match status" value="1"/>
</dbReference>
<dbReference type="InterPro" id="IPR015424">
    <property type="entry name" value="PyrdxlP-dep_Trfase"/>
</dbReference>
<dbReference type="InterPro" id="IPR015421">
    <property type="entry name" value="PyrdxlP-dep_Trfase_major"/>
</dbReference>
<evidence type="ECO:0000256" key="1">
    <source>
        <dbReference type="ARBA" id="ARBA00001933"/>
    </source>
</evidence>
<dbReference type="Gene3D" id="3.90.1150.10">
    <property type="entry name" value="Aspartate Aminotransferase, domain 1"/>
    <property type="match status" value="1"/>
</dbReference>
<dbReference type="Proteomes" id="UP001597296">
    <property type="component" value="Unassembled WGS sequence"/>
</dbReference>
<keyword evidence="7" id="KW-1185">Reference proteome</keyword>
<evidence type="ECO:0000256" key="4">
    <source>
        <dbReference type="ARBA" id="ARBA00022898"/>
    </source>
</evidence>
<sequence>MPAPETLALHGGAFRADPVSGAVVPPIHFTTSYQFRDTGHASRLFGLEEIGYTYTRTVNPTREVLERRIVALEGGAGALAVASGAAARLLAILALAGAGDSVVIAAALGPDLPARPAIAARLADPADPATFTAATDAATRLWLVPSLDPTSLAPTPLAALAAAAAAAGVPLIVDNSDTPLLIRPGAQGAAAVIYDAAPFIGGHGTTEGGLLVDTGRFDWAGAGARLPSLNQPNPAYHGQVWSEVVRRWGASPYIARARGDLLRDLGVAISPMAVFHLLQGLETLPLRLRVQSEQAQRLAQALAGDPRLSGLRPGPGPLLALDLPSAAAAARFRAALTLVGDGAAWGSVRSALRPAPGDERRLLLSVGLEHPDDLLADLDRALAA</sequence>
<dbReference type="PANTHER" id="PTHR43797">
    <property type="entry name" value="HOMOCYSTEINE/CYSTEINE SYNTHASE"/>
    <property type="match status" value="1"/>
</dbReference>
<evidence type="ECO:0000256" key="2">
    <source>
        <dbReference type="ARBA" id="ARBA00009077"/>
    </source>
</evidence>
<name>A0ABW5CDD4_9PROT</name>
<evidence type="ECO:0000256" key="5">
    <source>
        <dbReference type="RuleBase" id="RU362118"/>
    </source>
</evidence>
<evidence type="ECO:0000313" key="6">
    <source>
        <dbReference type="EMBL" id="MFD2235265.1"/>
    </source>
</evidence>
<dbReference type="Pfam" id="PF01053">
    <property type="entry name" value="Cys_Met_Meta_PP"/>
    <property type="match status" value="1"/>
</dbReference>
<comment type="cofactor">
    <cofactor evidence="1 5">
        <name>pyridoxal 5'-phosphate</name>
        <dbReference type="ChEBI" id="CHEBI:597326"/>
    </cofactor>
</comment>